<evidence type="ECO:0000313" key="2">
    <source>
        <dbReference type="WBParaSite" id="Hba_17333"/>
    </source>
</evidence>
<dbReference type="GO" id="GO:0007017">
    <property type="term" value="P:microtubule-based process"/>
    <property type="evidence" value="ECO:0007669"/>
    <property type="project" value="InterPro"/>
</dbReference>
<dbReference type="Pfam" id="PF01221">
    <property type="entry name" value="Dynein_light"/>
    <property type="match status" value="1"/>
</dbReference>
<evidence type="ECO:0000313" key="1">
    <source>
        <dbReference type="Proteomes" id="UP000095283"/>
    </source>
</evidence>
<dbReference type="GO" id="GO:0030286">
    <property type="term" value="C:dynein complex"/>
    <property type="evidence" value="ECO:0007669"/>
    <property type="project" value="InterPro"/>
</dbReference>
<dbReference type="Proteomes" id="UP000095283">
    <property type="component" value="Unplaced"/>
</dbReference>
<name>A0A1I7XI07_HETBA</name>
<dbReference type="InterPro" id="IPR001372">
    <property type="entry name" value="Dynein_light_chain_typ-1/2"/>
</dbReference>
<proteinExistence type="predicted"/>
<dbReference type="Gene3D" id="3.30.740.10">
    <property type="entry name" value="Protein Inhibitor Of Neuronal Nitric Oxide Synthase"/>
    <property type="match status" value="1"/>
</dbReference>
<sequence length="85" mass="10067">MHKDLYKFLIEMMKEEDWEFERKAAKALIEKVQEINCNHSQMTQTHGWFCVFGKQFSAAIPINCGSLLHCYVDQYAIVLYRCTNE</sequence>
<organism evidence="1 2">
    <name type="scientific">Heterorhabditis bacteriophora</name>
    <name type="common">Entomopathogenic nematode worm</name>
    <dbReference type="NCBI Taxonomy" id="37862"/>
    <lineage>
        <taxon>Eukaryota</taxon>
        <taxon>Metazoa</taxon>
        <taxon>Ecdysozoa</taxon>
        <taxon>Nematoda</taxon>
        <taxon>Chromadorea</taxon>
        <taxon>Rhabditida</taxon>
        <taxon>Rhabditina</taxon>
        <taxon>Rhabditomorpha</taxon>
        <taxon>Strongyloidea</taxon>
        <taxon>Heterorhabditidae</taxon>
        <taxon>Heterorhabditis</taxon>
    </lineage>
</organism>
<dbReference type="AlphaFoldDB" id="A0A1I7XI07"/>
<protein>
    <submittedName>
        <fullName evidence="2">Dynein light chain</fullName>
    </submittedName>
</protein>
<keyword evidence="1" id="KW-1185">Reference proteome</keyword>
<dbReference type="WBParaSite" id="Hba_17333">
    <property type="protein sequence ID" value="Hba_17333"/>
    <property type="gene ID" value="Hba_17333"/>
</dbReference>
<dbReference type="InterPro" id="IPR037177">
    <property type="entry name" value="DLC_sf"/>
</dbReference>
<reference evidence="2" key="1">
    <citation type="submission" date="2016-11" db="UniProtKB">
        <authorList>
            <consortium name="WormBaseParasite"/>
        </authorList>
    </citation>
    <scope>IDENTIFICATION</scope>
</reference>
<accession>A0A1I7XI07</accession>